<comment type="caution">
    <text evidence="2">The sequence shown here is derived from an EMBL/GenBank/DDBJ whole genome shotgun (WGS) entry which is preliminary data.</text>
</comment>
<keyword evidence="1" id="KW-1133">Transmembrane helix</keyword>
<dbReference type="Proteomes" id="UP000178750">
    <property type="component" value="Unassembled WGS sequence"/>
</dbReference>
<dbReference type="EMBL" id="MGGF01000054">
    <property type="protein sequence ID" value="OGM20818.1"/>
    <property type="molecule type" value="Genomic_DNA"/>
</dbReference>
<feature type="transmembrane region" description="Helical" evidence="1">
    <location>
        <begin position="36"/>
        <end position="57"/>
    </location>
</feature>
<organism evidence="2 3">
    <name type="scientific">Candidatus Woesebacteria bacterium RIFCSPHIGHO2_01_FULL_38_9b</name>
    <dbReference type="NCBI Taxonomy" id="1802493"/>
    <lineage>
        <taxon>Bacteria</taxon>
        <taxon>Candidatus Woeseibacteriota</taxon>
    </lineage>
</organism>
<feature type="transmembrane region" description="Helical" evidence="1">
    <location>
        <begin position="69"/>
        <end position="90"/>
    </location>
</feature>
<feature type="transmembrane region" description="Helical" evidence="1">
    <location>
        <begin position="6"/>
        <end position="24"/>
    </location>
</feature>
<keyword evidence="1" id="KW-0812">Transmembrane</keyword>
<evidence type="ECO:0000313" key="3">
    <source>
        <dbReference type="Proteomes" id="UP000178750"/>
    </source>
</evidence>
<evidence type="ECO:0000256" key="1">
    <source>
        <dbReference type="SAM" id="Phobius"/>
    </source>
</evidence>
<gene>
    <name evidence="2" type="ORF">A2863_01595</name>
</gene>
<sequence length="133" mass="15937">MDTSWIVITYLLIRVFVDLLRIGFSKGFSKFSFSQFIAAYAIFSIMVFLVFLESYAIVDLLRWEFSTTFSLIFSTTTFIFGYEFSEYLFNRFYGEKRLSEKQRLNFKIFRHYFFNSLFGIIFSIIATFTLLFL</sequence>
<protein>
    <submittedName>
        <fullName evidence="2">Uncharacterized protein</fullName>
    </submittedName>
</protein>
<feature type="transmembrane region" description="Helical" evidence="1">
    <location>
        <begin position="111"/>
        <end position="132"/>
    </location>
</feature>
<proteinExistence type="predicted"/>
<name>A0A1F7Y2A7_9BACT</name>
<dbReference type="AlphaFoldDB" id="A0A1F7Y2A7"/>
<keyword evidence="1" id="KW-0472">Membrane</keyword>
<evidence type="ECO:0000313" key="2">
    <source>
        <dbReference type="EMBL" id="OGM20818.1"/>
    </source>
</evidence>
<accession>A0A1F7Y2A7</accession>
<reference evidence="2 3" key="1">
    <citation type="journal article" date="2016" name="Nat. Commun.">
        <title>Thousands of microbial genomes shed light on interconnected biogeochemical processes in an aquifer system.</title>
        <authorList>
            <person name="Anantharaman K."/>
            <person name="Brown C.T."/>
            <person name="Hug L.A."/>
            <person name="Sharon I."/>
            <person name="Castelle C.J."/>
            <person name="Probst A.J."/>
            <person name="Thomas B.C."/>
            <person name="Singh A."/>
            <person name="Wilkins M.J."/>
            <person name="Karaoz U."/>
            <person name="Brodie E.L."/>
            <person name="Williams K.H."/>
            <person name="Hubbard S.S."/>
            <person name="Banfield J.F."/>
        </authorList>
    </citation>
    <scope>NUCLEOTIDE SEQUENCE [LARGE SCALE GENOMIC DNA]</scope>
</reference>